<dbReference type="PANTHER" id="PTHR13244">
    <property type="entry name" value="ZINC FINGER MYND DOMAIN CONTAINING PROTEIN 10"/>
    <property type="match status" value="1"/>
</dbReference>
<evidence type="ECO:0000256" key="9">
    <source>
        <dbReference type="ARBA" id="ARBA00022833"/>
    </source>
</evidence>
<keyword evidence="6 14" id="KW-0963">Cytoplasm</keyword>
<reference evidence="17" key="1">
    <citation type="submission" date="2021-01" db="EMBL/GenBank/DDBJ databases">
        <authorList>
            <person name="Zahm M."/>
            <person name="Roques C."/>
            <person name="Cabau C."/>
            <person name="Klopp C."/>
            <person name="Donnadieu C."/>
            <person name="Jouanno E."/>
            <person name="Lampietro C."/>
            <person name="Louis A."/>
            <person name="Herpin A."/>
            <person name="Echchiki A."/>
            <person name="Berthelot C."/>
            <person name="Parey E."/>
            <person name="Roest-Crollius H."/>
            <person name="Braasch I."/>
            <person name="Postlethwait J."/>
            <person name="Bobe J."/>
            <person name="Montfort J."/>
            <person name="Bouchez O."/>
            <person name="Begum T."/>
            <person name="Mejri S."/>
            <person name="Adams A."/>
            <person name="Chen W.-J."/>
            <person name="Guiguen Y."/>
        </authorList>
    </citation>
    <scope>NUCLEOTIDE SEQUENCE</scope>
    <source>
        <tissue evidence="17">Blood</tissue>
    </source>
</reference>
<feature type="domain" description="MYND-type" evidence="16">
    <location>
        <begin position="401"/>
        <end position="437"/>
    </location>
</feature>
<evidence type="ECO:0000256" key="1">
    <source>
        <dbReference type="ARBA" id="ARBA00004221"/>
    </source>
</evidence>
<proteinExistence type="inferred from homology"/>
<dbReference type="GO" id="GO:0016324">
    <property type="term" value="C:apical plasma membrane"/>
    <property type="evidence" value="ECO:0007669"/>
    <property type="project" value="UniProtKB-SubCell"/>
</dbReference>
<keyword evidence="18" id="KW-1185">Reference proteome</keyword>
<evidence type="ECO:0000256" key="4">
    <source>
        <dbReference type="ARBA" id="ARBA00016317"/>
    </source>
</evidence>
<dbReference type="PROSITE" id="PS50865">
    <property type="entry name" value="ZF_MYND_2"/>
    <property type="match status" value="1"/>
</dbReference>
<dbReference type="PROSITE" id="PS01360">
    <property type="entry name" value="ZF_MYND_1"/>
    <property type="match status" value="1"/>
</dbReference>
<evidence type="ECO:0000256" key="10">
    <source>
        <dbReference type="ARBA" id="ARBA00023136"/>
    </source>
</evidence>
<keyword evidence="8 15" id="KW-0863">Zinc-finger</keyword>
<dbReference type="EMBL" id="JAERUA010000012">
    <property type="protein sequence ID" value="KAI1892906.1"/>
    <property type="molecule type" value="Genomic_DNA"/>
</dbReference>
<keyword evidence="10" id="KW-0472">Membrane</keyword>
<evidence type="ECO:0000313" key="18">
    <source>
        <dbReference type="Proteomes" id="UP000829720"/>
    </source>
</evidence>
<dbReference type="InterPro" id="IPR052298">
    <property type="entry name" value="ZMYND10"/>
</dbReference>
<evidence type="ECO:0000256" key="15">
    <source>
        <dbReference type="PROSITE-ProRule" id="PRU00134"/>
    </source>
</evidence>
<dbReference type="GO" id="GO:0036158">
    <property type="term" value="P:outer dynein arm assembly"/>
    <property type="evidence" value="ECO:0007669"/>
    <property type="project" value="UniProtKB-UniRule"/>
</dbReference>
<protein>
    <recommendedName>
        <fullName evidence="4 14">Zinc finger MYND domain-containing protein 10</fullName>
    </recommendedName>
</protein>
<evidence type="ECO:0000256" key="13">
    <source>
        <dbReference type="ARBA" id="ARBA00045527"/>
    </source>
</evidence>
<comment type="function">
    <text evidence="13 14">Plays a role in axonemal structure organization and motility. Involved in axonemal pre-assembly of inner and outer dynein arms (IDA and ODA, respectively) for proper axoneme building for cilia motility. May act by indirectly regulating transcription of dynein proteins.</text>
</comment>
<evidence type="ECO:0000256" key="12">
    <source>
        <dbReference type="ARBA" id="ARBA00024190"/>
    </source>
</evidence>
<gene>
    <name evidence="17" type="ORF">AGOR_G00138340</name>
</gene>
<keyword evidence="9 14" id="KW-0862">Zinc</keyword>
<dbReference type="GO" id="GO:0036159">
    <property type="term" value="P:inner dynein arm assembly"/>
    <property type="evidence" value="ECO:0007669"/>
    <property type="project" value="TreeGrafter"/>
</dbReference>
<dbReference type="GO" id="GO:0008270">
    <property type="term" value="F:zinc ion binding"/>
    <property type="evidence" value="ECO:0007669"/>
    <property type="project" value="UniProtKB-KW"/>
</dbReference>
<organism evidence="17 18">
    <name type="scientific">Albula goreensis</name>
    <dbReference type="NCBI Taxonomy" id="1534307"/>
    <lineage>
        <taxon>Eukaryota</taxon>
        <taxon>Metazoa</taxon>
        <taxon>Chordata</taxon>
        <taxon>Craniata</taxon>
        <taxon>Vertebrata</taxon>
        <taxon>Euteleostomi</taxon>
        <taxon>Actinopterygii</taxon>
        <taxon>Neopterygii</taxon>
        <taxon>Teleostei</taxon>
        <taxon>Albuliformes</taxon>
        <taxon>Albulidae</taxon>
        <taxon>Albula</taxon>
    </lineage>
</organism>
<name>A0A8T3D9F3_9TELE</name>
<sequence>METSCQQVLFPGETEGYVQSLETFPLKDIGSSRWFKQHEYIEKLNMQAILDATGGHDEFVKEQLVSLGKIPTLIHEMILVEAWKGKIFPILCQLQDFNPQSTFPLYMVIHHEATIINVLETIMYHRDSCEAAEDSVLDLVDYCHRKLTLLIGRSESGDSPLQDRHTLSVDVNSSSVQDLQKQSAALEFEISLKALSVLRYITDHTDSISLSALTRLLCTHNLPCVLVQLVEHCPWSRISKGQLEKYMDGKWHSIPKEDWVKMTKLDGQVWIALLNLLLKPECQRKYDFNSFNKSQVLKLRAFLNEVLIDQLPNLGELQRFLSHLAVTDPAPPKKDLILEQIPEMWNNIMKENSGKWKAVAKYQVKQVFNPSESDLRQQAHRLAQTYNLDVIESLIPEKPKCGSCGSEATKRCSRCQGEWYCHRECQVKHWPKHKKACQLMVDATEKLQRDLNIKA</sequence>
<dbReference type="Proteomes" id="UP000829720">
    <property type="component" value="Unassembled WGS sequence"/>
</dbReference>
<comment type="similarity">
    <text evidence="3 14">Belongs to the ZMYND10 family.</text>
</comment>
<evidence type="ECO:0000256" key="2">
    <source>
        <dbReference type="ARBA" id="ARBA00004607"/>
    </source>
</evidence>
<keyword evidence="11" id="KW-0206">Cytoskeleton</keyword>
<dbReference type="AlphaFoldDB" id="A0A8T3D9F3"/>
<dbReference type="InterPro" id="IPR002893">
    <property type="entry name" value="Znf_MYND"/>
</dbReference>
<dbReference type="Pfam" id="PF01753">
    <property type="entry name" value="zf-MYND"/>
    <property type="match status" value="1"/>
</dbReference>
<evidence type="ECO:0000256" key="14">
    <source>
        <dbReference type="PIRNR" id="PIRNR037948"/>
    </source>
</evidence>
<dbReference type="GO" id="GO:0034451">
    <property type="term" value="C:centriolar satellite"/>
    <property type="evidence" value="ECO:0007669"/>
    <property type="project" value="UniProtKB-SubCell"/>
</dbReference>
<comment type="caution">
    <text evidence="17">The sequence shown here is derived from an EMBL/GenBank/DDBJ whole genome shotgun (WGS) entry which is preliminary data.</text>
</comment>
<evidence type="ECO:0000256" key="11">
    <source>
        <dbReference type="ARBA" id="ARBA00023212"/>
    </source>
</evidence>
<dbReference type="PIRSF" id="PIRSF037948">
    <property type="entry name" value="UCP037948_Znf_MYND10"/>
    <property type="match status" value="1"/>
</dbReference>
<dbReference type="OrthoDB" id="432970at2759"/>
<keyword evidence="5" id="KW-1003">Cell membrane</keyword>
<evidence type="ECO:0000256" key="8">
    <source>
        <dbReference type="ARBA" id="ARBA00022771"/>
    </source>
</evidence>
<comment type="subcellular location">
    <subcellularLocation>
        <location evidence="1">Apical cell membrane</location>
    </subcellularLocation>
    <subcellularLocation>
        <location evidence="2">Cytoplasm</location>
        <location evidence="2">Cytoskeleton</location>
        <location evidence="2">Microtubule organizing center</location>
        <location evidence="2">Centrosome</location>
        <location evidence="2">Centriolar satellite</location>
    </subcellularLocation>
    <subcellularLocation>
        <location evidence="12">Dynein axonemal particle</location>
    </subcellularLocation>
</comment>
<evidence type="ECO:0000256" key="6">
    <source>
        <dbReference type="ARBA" id="ARBA00022490"/>
    </source>
</evidence>
<evidence type="ECO:0000259" key="16">
    <source>
        <dbReference type="PROSITE" id="PS50865"/>
    </source>
</evidence>
<evidence type="ECO:0000313" key="17">
    <source>
        <dbReference type="EMBL" id="KAI1892906.1"/>
    </source>
</evidence>
<dbReference type="InterPro" id="IPR017333">
    <property type="entry name" value="UCP037948_Znf-MYND"/>
</dbReference>
<dbReference type="FunFam" id="6.10.140.2220:FF:000009">
    <property type="entry name" value="Zinc finger MYND domain-containing protein 10"/>
    <property type="match status" value="1"/>
</dbReference>
<dbReference type="SUPFAM" id="SSF144232">
    <property type="entry name" value="HIT/MYND zinc finger-like"/>
    <property type="match status" value="1"/>
</dbReference>
<evidence type="ECO:0000256" key="5">
    <source>
        <dbReference type="ARBA" id="ARBA00022475"/>
    </source>
</evidence>
<dbReference type="Gene3D" id="6.10.140.2220">
    <property type="match status" value="1"/>
</dbReference>
<dbReference type="PANTHER" id="PTHR13244:SF7">
    <property type="entry name" value="ZINC FINGER MYND DOMAIN-CONTAINING PROTEIN 10"/>
    <property type="match status" value="1"/>
</dbReference>
<keyword evidence="7 14" id="KW-0479">Metal-binding</keyword>
<evidence type="ECO:0000256" key="7">
    <source>
        <dbReference type="ARBA" id="ARBA00022723"/>
    </source>
</evidence>
<evidence type="ECO:0000256" key="3">
    <source>
        <dbReference type="ARBA" id="ARBA00005373"/>
    </source>
</evidence>
<dbReference type="GO" id="GO:0044458">
    <property type="term" value="P:motile cilium assembly"/>
    <property type="evidence" value="ECO:0007669"/>
    <property type="project" value="TreeGrafter"/>
</dbReference>
<accession>A0A8T3D9F3</accession>
<dbReference type="GO" id="GO:0120293">
    <property type="term" value="C:dynein axonemal particle"/>
    <property type="evidence" value="ECO:0007669"/>
    <property type="project" value="UniProtKB-SubCell"/>
</dbReference>